<sequence>MLFHVPSIAALAFVLVASPSLAALRHDSTCGPCTVDASSALPTCADAAFVCNSKSKCVPQASLGQKCDGLNYCAPACHPALTCFHKNPTFLTGVCVPVAGCGGACGGTTDPLAPVCGPTLTCNNGNNPTQPGTCVQLAGFNETCGGFLACAPVCQAPYRCMLPLVPDLPGTCLYNVY</sequence>
<evidence type="ECO:0000313" key="4">
    <source>
        <dbReference type="Proteomes" id="UP000332933"/>
    </source>
</evidence>
<dbReference type="AlphaFoldDB" id="A0A485LJB7"/>
<evidence type="ECO:0000313" key="2">
    <source>
        <dbReference type="EMBL" id="KAF0686900.1"/>
    </source>
</evidence>
<reference evidence="2" key="2">
    <citation type="submission" date="2019-06" db="EMBL/GenBank/DDBJ databases">
        <title>Genomics analysis of Aphanomyces spp. identifies a new class of oomycete effector associated with host adaptation.</title>
        <authorList>
            <person name="Gaulin E."/>
        </authorList>
    </citation>
    <scope>NUCLEOTIDE SEQUENCE</scope>
    <source>
        <strain evidence="2">CBS 578.67</strain>
    </source>
</reference>
<dbReference type="Proteomes" id="UP000332933">
    <property type="component" value="Unassembled WGS sequence"/>
</dbReference>
<organism evidence="3 4">
    <name type="scientific">Aphanomyces stellatus</name>
    <dbReference type="NCBI Taxonomy" id="120398"/>
    <lineage>
        <taxon>Eukaryota</taxon>
        <taxon>Sar</taxon>
        <taxon>Stramenopiles</taxon>
        <taxon>Oomycota</taxon>
        <taxon>Saprolegniomycetes</taxon>
        <taxon>Saprolegniales</taxon>
        <taxon>Verrucalvaceae</taxon>
        <taxon>Aphanomyces</taxon>
    </lineage>
</organism>
<name>A0A485LJB7_9STRA</name>
<feature type="chain" id="PRO_5036116560" evidence="1">
    <location>
        <begin position="23"/>
        <end position="177"/>
    </location>
</feature>
<accession>A0A485LJB7</accession>
<keyword evidence="1" id="KW-0732">Signal</keyword>
<dbReference type="OrthoDB" id="10589042at2759"/>
<proteinExistence type="predicted"/>
<dbReference type="EMBL" id="VJMH01006968">
    <property type="protein sequence ID" value="KAF0686900.1"/>
    <property type="molecule type" value="Genomic_DNA"/>
</dbReference>
<dbReference type="EMBL" id="CAADRA010006994">
    <property type="protein sequence ID" value="VFT98004.1"/>
    <property type="molecule type" value="Genomic_DNA"/>
</dbReference>
<evidence type="ECO:0000313" key="3">
    <source>
        <dbReference type="EMBL" id="VFT98004.1"/>
    </source>
</evidence>
<keyword evidence="4" id="KW-1185">Reference proteome</keyword>
<gene>
    <name evidence="3" type="primary">Aste57867_21332</name>
    <name evidence="2" type="ORF">As57867_021263</name>
    <name evidence="3" type="ORF">ASTE57867_21332</name>
</gene>
<evidence type="ECO:0000256" key="1">
    <source>
        <dbReference type="SAM" id="SignalP"/>
    </source>
</evidence>
<feature type="signal peptide" evidence="1">
    <location>
        <begin position="1"/>
        <end position="22"/>
    </location>
</feature>
<reference evidence="3 4" key="1">
    <citation type="submission" date="2019-03" db="EMBL/GenBank/DDBJ databases">
        <authorList>
            <person name="Gaulin E."/>
            <person name="Dumas B."/>
        </authorList>
    </citation>
    <scope>NUCLEOTIDE SEQUENCE [LARGE SCALE GENOMIC DNA]</scope>
    <source>
        <strain evidence="3">CBS 568.67</strain>
    </source>
</reference>
<protein>
    <submittedName>
        <fullName evidence="3">Aste57867_21332 protein</fullName>
    </submittedName>
</protein>